<comment type="pathway">
    <text evidence="10">Cofactor biosynthesis; pyridoxine 5'-phosphate biosynthesis; pyridoxine 5'-phosphate from D-erythrose 4-phosphate: step 4/5.</text>
</comment>
<accession>A0AAW5R931</accession>
<feature type="binding site" evidence="10">
    <location>
        <position position="287"/>
    </location>
    <ligand>
        <name>substrate</name>
    </ligand>
</feature>
<evidence type="ECO:0000256" key="8">
    <source>
        <dbReference type="ARBA" id="ARBA00023096"/>
    </source>
</evidence>
<keyword evidence="14" id="KW-1185">Reference proteome</keyword>
<dbReference type="GO" id="GO:0005737">
    <property type="term" value="C:cytoplasm"/>
    <property type="evidence" value="ECO:0007669"/>
    <property type="project" value="UniProtKB-SubCell"/>
</dbReference>
<feature type="binding site" evidence="10">
    <location>
        <position position="269"/>
    </location>
    <ligand>
        <name>substrate</name>
    </ligand>
</feature>
<comment type="catalytic activity">
    <reaction evidence="10">
        <text>4-(phosphooxy)-L-threonine + NAD(+) = 3-amino-2-oxopropyl phosphate + CO2 + NADH</text>
        <dbReference type="Rhea" id="RHEA:32275"/>
        <dbReference type="ChEBI" id="CHEBI:16526"/>
        <dbReference type="ChEBI" id="CHEBI:57279"/>
        <dbReference type="ChEBI" id="CHEBI:57540"/>
        <dbReference type="ChEBI" id="CHEBI:57945"/>
        <dbReference type="ChEBI" id="CHEBI:58452"/>
        <dbReference type="EC" id="1.1.1.262"/>
    </reaction>
</comment>
<dbReference type="AlphaFoldDB" id="A0AAW5R931"/>
<comment type="subcellular location">
    <subcellularLocation>
        <location evidence="10">Cytoplasm</location>
    </subcellularLocation>
</comment>
<dbReference type="RefSeq" id="WP_042891243.1">
    <property type="nucleotide sequence ID" value="NZ_BBOS01000009.1"/>
</dbReference>
<dbReference type="Proteomes" id="UP001498501">
    <property type="component" value="Unassembled WGS sequence"/>
</dbReference>
<evidence type="ECO:0000256" key="2">
    <source>
        <dbReference type="ARBA" id="ARBA00022723"/>
    </source>
</evidence>
<comment type="miscellaneous">
    <text evidence="10">The active site is located at the dimer interface.</text>
</comment>
<dbReference type="GO" id="GO:0050897">
    <property type="term" value="F:cobalt ion binding"/>
    <property type="evidence" value="ECO:0007669"/>
    <property type="project" value="UniProtKB-UniRule"/>
</dbReference>
<dbReference type="EC" id="1.1.1.262" evidence="10"/>
<feature type="binding site" evidence="10">
    <location>
        <position position="261"/>
    </location>
    <ligand>
        <name>a divalent metal cation</name>
        <dbReference type="ChEBI" id="CHEBI:60240"/>
        <note>ligand shared between dimeric partners</note>
    </ligand>
</feature>
<dbReference type="EMBL" id="JBBMLE010000022">
    <property type="protein sequence ID" value="MEK0252371.1"/>
    <property type="molecule type" value="Genomic_DNA"/>
</dbReference>
<keyword evidence="1 10" id="KW-0963">Cytoplasm</keyword>
<dbReference type="HAMAP" id="MF_00536">
    <property type="entry name" value="PdxA"/>
    <property type="match status" value="1"/>
</dbReference>
<reference evidence="12 14" key="2">
    <citation type="submission" date="2024-03" db="EMBL/GenBank/DDBJ databases">
        <title>Cross-transmission of Acinetobacter junii carrying blaOXA-58 in a neonatal intensive care unit.</title>
        <authorList>
            <person name="Bour M."/>
            <person name="Potron A."/>
            <person name="Lecointe D."/>
        </authorList>
    </citation>
    <scope>NUCLEOTIDE SEQUENCE [LARGE SCALE GENOMIC DNA]</scope>
    <source>
        <strain evidence="12 14">21A3096 case 1</strain>
    </source>
</reference>
<dbReference type="PANTHER" id="PTHR30004:SF5">
    <property type="entry name" value="4-HYDROXYTHREONINE-4-PHOSPHATE DEHYDROGENASE"/>
    <property type="match status" value="1"/>
</dbReference>
<dbReference type="Pfam" id="PF04166">
    <property type="entry name" value="PdxA"/>
    <property type="match status" value="1"/>
</dbReference>
<dbReference type="EMBL" id="JAHPRE010000035">
    <property type="protein sequence ID" value="MCU4397238.1"/>
    <property type="molecule type" value="Genomic_DNA"/>
</dbReference>
<dbReference type="GO" id="GO:0051287">
    <property type="term" value="F:NAD binding"/>
    <property type="evidence" value="ECO:0007669"/>
    <property type="project" value="InterPro"/>
</dbReference>
<dbReference type="GO" id="GO:0050570">
    <property type="term" value="F:4-hydroxythreonine-4-phosphate dehydrogenase activity"/>
    <property type="evidence" value="ECO:0007669"/>
    <property type="project" value="UniProtKB-UniRule"/>
</dbReference>
<keyword evidence="9 10" id="KW-0170">Cobalt</keyword>
<comment type="similarity">
    <text evidence="10">Belongs to the PdxA family.</text>
</comment>
<evidence type="ECO:0000256" key="6">
    <source>
        <dbReference type="ARBA" id="ARBA00023002"/>
    </source>
</evidence>
<name>A0AAW5R931_ACIJU</name>
<comment type="subunit">
    <text evidence="10">Homodimer.</text>
</comment>
<evidence type="ECO:0000256" key="1">
    <source>
        <dbReference type="ARBA" id="ARBA00022490"/>
    </source>
</evidence>
<sequence length="322" mass="34981">MLPLYVTSGEPAGIGPDICLSLANREDLRPVVVLADIDMLKQRIEQLGLEVELVLYSGQTEPSLNGQLYVEHIALAKPVILGRLDAENASYVLEQLHRSADYALSGKSVGVATAPVQKSIINDAGIVFSGHTEYYQEFAHVDRVVMMLATKTLRVALATTHLPLRDVPDAITQERLHQVIDILIHDLKTKFKINQPRILVCGLNPHAGEDGYLGREEIDVINPVLEEYRARGVQMSLSLPADTLFTSENLKDADAVLAMYHDQGLPVLKSQGFGEAVNITLGLPFIRTSVDHGTALSLAGTGQAKASSLHVAVDLALDLARD</sequence>
<keyword evidence="2 10" id="KW-0479">Metal-binding</keyword>
<gene>
    <name evidence="10 11" type="primary">pdxA</name>
    <name evidence="11" type="ORF">KTH64_09790</name>
    <name evidence="12" type="ORF">WM018_07545</name>
</gene>
<comment type="function">
    <text evidence="10">Catalyzes the NAD(P)-dependent oxidation of 4-(phosphooxy)-L-threonine (HTP) into 2-amino-3-oxo-4-(phosphooxy)butyric acid which spontaneously decarboxylates to form 3-amino-2-oxopropyl phosphate (AHAP).</text>
</comment>
<dbReference type="NCBIfam" id="TIGR00557">
    <property type="entry name" value="pdxA"/>
    <property type="match status" value="1"/>
</dbReference>
<feature type="binding site" evidence="10">
    <location>
        <position position="131"/>
    </location>
    <ligand>
        <name>substrate</name>
    </ligand>
</feature>
<dbReference type="Gene3D" id="3.40.718.10">
    <property type="entry name" value="Isopropylmalate Dehydrogenase"/>
    <property type="match status" value="1"/>
</dbReference>
<proteinExistence type="inferred from homology"/>
<dbReference type="GO" id="GO:0042823">
    <property type="term" value="P:pyridoxal phosphate biosynthetic process"/>
    <property type="evidence" value="ECO:0007669"/>
    <property type="project" value="UniProtKB-UniRule"/>
</dbReference>
<reference evidence="11" key="1">
    <citation type="submission" date="2021-06" db="EMBL/GenBank/DDBJ databases">
        <title>Propagation of a rapidly emergent carbapenem-resistant Acinetobacter baumannii lineage by various extra-hospital transmission networks.</title>
        <authorList>
            <person name="Calix J."/>
        </authorList>
    </citation>
    <scope>NUCLEOTIDE SEQUENCE</scope>
    <source>
        <strain evidence="11">WU_MDCI_Aw63</strain>
    </source>
</reference>
<evidence type="ECO:0000256" key="3">
    <source>
        <dbReference type="ARBA" id="ARBA00022833"/>
    </source>
</evidence>
<keyword evidence="5 10" id="KW-0521">NADP</keyword>
<keyword evidence="3 10" id="KW-0862">Zinc</keyword>
<dbReference type="InterPro" id="IPR005255">
    <property type="entry name" value="PdxA_fam"/>
</dbReference>
<evidence type="ECO:0000313" key="12">
    <source>
        <dbReference type="EMBL" id="MEK0252371.1"/>
    </source>
</evidence>
<keyword evidence="8 10" id="KW-0664">Pyridoxine biosynthesis</keyword>
<feature type="binding site" evidence="10">
    <location>
        <position position="278"/>
    </location>
    <ligand>
        <name>substrate</name>
    </ligand>
</feature>
<evidence type="ECO:0000313" key="13">
    <source>
        <dbReference type="Proteomes" id="UP001208534"/>
    </source>
</evidence>
<keyword evidence="4 10" id="KW-0460">Magnesium</keyword>
<feature type="binding site" evidence="10">
    <location>
        <position position="161"/>
    </location>
    <ligand>
        <name>a divalent metal cation</name>
        <dbReference type="ChEBI" id="CHEBI:60240"/>
        <note>ligand shared between dimeric partners</note>
    </ligand>
</feature>
<evidence type="ECO:0000256" key="4">
    <source>
        <dbReference type="ARBA" id="ARBA00022842"/>
    </source>
</evidence>
<dbReference type="InterPro" id="IPR037510">
    <property type="entry name" value="PdxA"/>
</dbReference>
<evidence type="ECO:0000256" key="7">
    <source>
        <dbReference type="ARBA" id="ARBA00023027"/>
    </source>
</evidence>
<comment type="cofactor">
    <cofactor evidence="10">
        <name>Zn(2+)</name>
        <dbReference type="ChEBI" id="CHEBI:29105"/>
    </cofactor>
    <cofactor evidence="10">
        <name>Mg(2+)</name>
        <dbReference type="ChEBI" id="CHEBI:18420"/>
    </cofactor>
    <cofactor evidence="10">
        <name>Co(2+)</name>
        <dbReference type="ChEBI" id="CHEBI:48828"/>
    </cofactor>
    <text evidence="10">Binds 1 divalent metal cation per subunit. Can use ions such as Zn(2+), Mg(2+) or Co(2+).</text>
</comment>
<keyword evidence="6 10" id="KW-0560">Oxidoreductase</keyword>
<evidence type="ECO:0000256" key="10">
    <source>
        <dbReference type="HAMAP-Rule" id="MF_00536"/>
    </source>
</evidence>
<dbReference type="Proteomes" id="UP001208534">
    <property type="component" value="Unassembled WGS sequence"/>
</dbReference>
<dbReference type="SUPFAM" id="SSF53659">
    <property type="entry name" value="Isocitrate/Isopropylmalate dehydrogenase-like"/>
    <property type="match status" value="1"/>
</dbReference>
<evidence type="ECO:0000313" key="11">
    <source>
        <dbReference type="EMBL" id="MCU4397238.1"/>
    </source>
</evidence>
<evidence type="ECO:0000313" key="14">
    <source>
        <dbReference type="Proteomes" id="UP001498501"/>
    </source>
</evidence>
<comment type="caution">
    <text evidence="11">The sequence shown here is derived from an EMBL/GenBank/DDBJ whole genome shotgun (WGS) entry which is preliminary data.</text>
</comment>
<dbReference type="GO" id="GO:0000287">
    <property type="term" value="F:magnesium ion binding"/>
    <property type="evidence" value="ECO:0007669"/>
    <property type="project" value="UniProtKB-UniRule"/>
</dbReference>
<dbReference type="PANTHER" id="PTHR30004">
    <property type="entry name" value="4-HYDROXYTHREONINE-4-PHOSPHATE DEHYDROGENASE"/>
    <property type="match status" value="1"/>
</dbReference>
<evidence type="ECO:0000256" key="9">
    <source>
        <dbReference type="ARBA" id="ARBA00023285"/>
    </source>
</evidence>
<dbReference type="GO" id="GO:0008615">
    <property type="term" value="P:pyridoxine biosynthetic process"/>
    <property type="evidence" value="ECO:0007669"/>
    <property type="project" value="UniProtKB-UniRule"/>
</dbReference>
<dbReference type="GO" id="GO:0008270">
    <property type="term" value="F:zinc ion binding"/>
    <property type="evidence" value="ECO:0007669"/>
    <property type="project" value="UniProtKB-UniRule"/>
</dbReference>
<organism evidence="11 13">
    <name type="scientific">Acinetobacter junii</name>
    <dbReference type="NCBI Taxonomy" id="40215"/>
    <lineage>
        <taxon>Bacteria</taxon>
        <taxon>Pseudomonadati</taxon>
        <taxon>Pseudomonadota</taxon>
        <taxon>Gammaproteobacteria</taxon>
        <taxon>Moraxellales</taxon>
        <taxon>Moraxellaceae</taxon>
        <taxon>Acinetobacter</taxon>
    </lineage>
</organism>
<evidence type="ECO:0000256" key="5">
    <source>
        <dbReference type="ARBA" id="ARBA00022857"/>
    </source>
</evidence>
<protein>
    <recommendedName>
        <fullName evidence="10">4-hydroxythreonine-4-phosphate dehydrogenase</fullName>
        <ecNumber evidence="10">1.1.1.262</ecNumber>
    </recommendedName>
    <alternativeName>
        <fullName evidence="10">4-(phosphohydroxy)-L-threonine dehydrogenase</fullName>
    </alternativeName>
</protein>
<feature type="binding site" evidence="10">
    <location>
        <position position="206"/>
    </location>
    <ligand>
        <name>a divalent metal cation</name>
        <dbReference type="ChEBI" id="CHEBI:60240"/>
        <note>ligand shared between dimeric partners</note>
    </ligand>
</feature>
<keyword evidence="7 10" id="KW-0520">NAD</keyword>
<feature type="binding site" evidence="10">
    <location>
        <position position="132"/>
    </location>
    <ligand>
        <name>substrate</name>
    </ligand>
</feature>